<name>A0ABR2YF66_9CHLO</name>
<sequence>MAAEEASGAGQATGKIGIVLLTAETDWAALKAAGFPGAEELAAADMLIVDSGAWQMPLEPRSAGPFQHHKRAFFMGWDIFTPPQSKPFRGAQQQKTPGQIAHAQRAVKVFYHIAAKDHYRSVVLEHMSRLLFSGLYDRAEGIYCFVLAETAEAAAEASRLLQSFGAKVHVAQTSTDMSQFERFTLTGLRAHLAPTDVFLYMHTKGLRHDVSNLNIYWWSFYMQYFLLREHERCIELLRRWDTVGVDWNEARPAEGVRFHYSGNFWWARADYYLRMDDKIGGGYLDPEFYIGSGDNGRHFTMWQSQNDMYKAEYPPRLFTDAAPSVRHWLSS</sequence>
<proteinExistence type="predicted"/>
<protein>
    <submittedName>
        <fullName evidence="1">Uncharacterized protein</fullName>
    </submittedName>
</protein>
<organism evidence="1 2">
    <name type="scientific">Coccomyxa subellipsoidea</name>
    <dbReference type="NCBI Taxonomy" id="248742"/>
    <lineage>
        <taxon>Eukaryota</taxon>
        <taxon>Viridiplantae</taxon>
        <taxon>Chlorophyta</taxon>
        <taxon>core chlorophytes</taxon>
        <taxon>Trebouxiophyceae</taxon>
        <taxon>Trebouxiophyceae incertae sedis</taxon>
        <taxon>Coccomyxaceae</taxon>
        <taxon>Coccomyxa</taxon>
    </lineage>
</organism>
<keyword evidence="2" id="KW-1185">Reference proteome</keyword>
<evidence type="ECO:0000313" key="2">
    <source>
        <dbReference type="Proteomes" id="UP001491310"/>
    </source>
</evidence>
<accession>A0ABR2YF66</accession>
<dbReference type="EMBL" id="JALJOT010000014">
    <property type="protein sequence ID" value="KAK9903479.1"/>
    <property type="molecule type" value="Genomic_DNA"/>
</dbReference>
<evidence type="ECO:0000313" key="1">
    <source>
        <dbReference type="EMBL" id="KAK9903479.1"/>
    </source>
</evidence>
<comment type="caution">
    <text evidence="1">The sequence shown here is derived from an EMBL/GenBank/DDBJ whole genome shotgun (WGS) entry which is preliminary data.</text>
</comment>
<gene>
    <name evidence="1" type="ORF">WJX75_006639</name>
</gene>
<dbReference type="Proteomes" id="UP001491310">
    <property type="component" value="Unassembled WGS sequence"/>
</dbReference>
<reference evidence="1 2" key="1">
    <citation type="journal article" date="2024" name="Nat. Commun.">
        <title>Phylogenomics reveals the evolutionary origins of lichenization in chlorophyte algae.</title>
        <authorList>
            <person name="Puginier C."/>
            <person name="Libourel C."/>
            <person name="Otte J."/>
            <person name="Skaloud P."/>
            <person name="Haon M."/>
            <person name="Grisel S."/>
            <person name="Petersen M."/>
            <person name="Berrin J.G."/>
            <person name="Delaux P.M."/>
            <person name="Dal Grande F."/>
            <person name="Keller J."/>
        </authorList>
    </citation>
    <scope>NUCLEOTIDE SEQUENCE [LARGE SCALE GENOMIC DNA]</scope>
    <source>
        <strain evidence="1 2">SAG 216-7</strain>
    </source>
</reference>